<name>U1MKC7_9EURY</name>
<dbReference type="InterPro" id="IPR003838">
    <property type="entry name" value="ABC3_permease_C"/>
</dbReference>
<keyword evidence="4 7" id="KW-1133">Transmembrane helix</keyword>
<evidence type="ECO:0000256" key="1">
    <source>
        <dbReference type="ARBA" id="ARBA00004651"/>
    </source>
</evidence>
<dbReference type="SUPFAM" id="SSF49464">
    <property type="entry name" value="Carboxypeptidase regulatory domain-like"/>
    <property type="match status" value="1"/>
</dbReference>
<dbReference type="PANTHER" id="PTHR30572:SF4">
    <property type="entry name" value="ABC TRANSPORTER PERMEASE YTRF"/>
    <property type="match status" value="1"/>
</dbReference>
<dbReference type="Pfam" id="PF02687">
    <property type="entry name" value="FtsX"/>
    <property type="match status" value="1"/>
</dbReference>
<dbReference type="EMBL" id="KE356560">
    <property type="protein sequence ID" value="ERG90029.1"/>
    <property type="molecule type" value="Genomic_DNA"/>
</dbReference>
<comment type="subcellular location">
    <subcellularLocation>
        <location evidence="1">Cell membrane</location>
        <topology evidence="1">Multi-pass membrane protein</topology>
    </subcellularLocation>
</comment>
<dbReference type="PANTHER" id="PTHR30572">
    <property type="entry name" value="MEMBRANE COMPONENT OF TRANSPORTER-RELATED"/>
    <property type="match status" value="1"/>
</dbReference>
<proteinExistence type="inferred from homology"/>
<evidence type="ECO:0000256" key="5">
    <source>
        <dbReference type="ARBA" id="ARBA00023136"/>
    </source>
</evidence>
<feature type="domain" description="ABC3 transporter permease C-terminal" evidence="8">
    <location>
        <begin position="325"/>
        <end position="441"/>
    </location>
</feature>
<gene>
    <name evidence="9" type="ORF">J07HQW1_00042</name>
</gene>
<feature type="transmembrane region" description="Helical" evidence="7">
    <location>
        <begin position="366"/>
        <end position="396"/>
    </location>
</feature>
<keyword evidence="2" id="KW-1003">Cell membrane</keyword>
<evidence type="ECO:0000256" key="7">
    <source>
        <dbReference type="SAM" id="Phobius"/>
    </source>
</evidence>
<dbReference type="Proteomes" id="UP000030649">
    <property type="component" value="Unassembled WGS sequence"/>
</dbReference>
<keyword evidence="5 7" id="KW-0472">Membrane</keyword>
<dbReference type="GO" id="GO:0005886">
    <property type="term" value="C:plasma membrane"/>
    <property type="evidence" value="ECO:0007669"/>
    <property type="project" value="UniProtKB-SubCell"/>
</dbReference>
<evidence type="ECO:0000313" key="10">
    <source>
        <dbReference type="Proteomes" id="UP000030649"/>
    </source>
</evidence>
<dbReference type="AlphaFoldDB" id="U1MKC7"/>
<evidence type="ECO:0000313" key="9">
    <source>
        <dbReference type="EMBL" id="ERG90029.1"/>
    </source>
</evidence>
<evidence type="ECO:0000259" key="8">
    <source>
        <dbReference type="Pfam" id="PF02687"/>
    </source>
</evidence>
<accession>U1MKC7</accession>
<dbReference type="HOGENOM" id="CLU_609074_0_0_2"/>
<evidence type="ECO:0000256" key="2">
    <source>
        <dbReference type="ARBA" id="ARBA00022475"/>
    </source>
</evidence>
<dbReference type="Gene3D" id="2.60.40.1120">
    <property type="entry name" value="Carboxypeptidase-like, regulatory domain"/>
    <property type="match status" value="1"/>
</dbReference>
<keyword evidence="3 7" id="KW-0812">Transmembrane</keyword>
<feature type="transmembrane region" description="Helical" evidence="7">
    <location>
        <begin position="321"/>
        <end position="346"/>
    </location>
</feature>
<evidence type="ECO:0000256" key="4">
    <source>
        <dbReference type="ARBA" id="ARBA00022989"/>
    </source>
</evidence>
<dbReference type="InterPro" id="IPR050250">
    <property type="entry name" value="Macrolide_Exporter_MacB"/>
</dbReference>
<evidence type="ECO:0000256" key="6">
    <source>
        <dbReference type="ARBA" id="ARBA00038076"/>
    </source>
</evidence>
<comment type="similarity">
    <text evidence="6">Belongs to the ABC-4 integral membrane protein family.</text>
</comment>
<dbReference type="GO" id="GO:0022857">
    <property type="term" value="F:transmembrane transporter activity"/>
    <property type="evidence" value="ECO:0007669"/>
    <property type="project" value="TreeGrafter"/>
</dbReference>
<organism evidence="9 10">
    <name type="scientific">Haloquadratum walsbyi J07HQW1</name>
    <dbReference type="NCBI Taxonomy" id="1238424"/>
    <lineage>
        <taxon>Archaea</taxon>
        <taxon>Methanobacteriati</taxon>
        <taxon>Methanobacteriota</taxon>
        <taxon>Stenosarchaea group</taxon>
        <taxon>Halobacteria</taxon>
        <taxon>Halobacteriales</taxon>
        <taxon>Haloferacaceae</taxon>
        <taxon>Haloquadratum</taxon>
    </lineage>
</organism>
<evidence type="ECO:0000256" key="3">
    <source>
        <dbReference type="ARBA" id="ARBA00022692"/>
    </source>
</evidence>
<protein>
    <submittedName>
        <fullName evidence="9">ABC-type antimicrobial peptide transport system, permease component</fullName>
    </submittedName>
</protein>
<reference evidence="9 10" key="1">
    <citation type="journal article" date="2013" name="PLoS ONE">
        <title>Assembly-driven community genomics of a hypersaline microbial ecosystem.</title>
        <authorList>
            <person name="Podell S."/>
            <person name="Ugalde J.A."/>
            <person name="Narasingarao P."/>
            <person name="Banfield J.F."/>
            <person name="Heidelberg K.B."/>
            <person name="Allen E.E."/>
        </authorList>
    </citation>
    <scope>NUCLEOTIDE SEQUENCE [LARGE SCALE GENOMIC DNA]</scope>
    <source>
        <strain evidence="10">J07HQW1</strain>
    </source>
</reference>
<feature type="transmembrane region" description="Helical" evidence="7">
    <location>
        <begin position="416"/>
        <end position="441"/>
    </location>
</feature>
<dbReference type="STRING" id="1238424.J07HQW1_00042"/>
<feature type="non-terminal residue" evidence="9">
    <location>
        <position position="1"/>
    </location>
</feature>
<sequence length="449" mass="47505">TGGSGQIQSDATAERGIVVSEIRGPNRVVPNRTFDIELELRNLASTQQRESLTVTVGEKTQSIQVALASQQTTQKTVSFRLQTPRTYTVSVAAVKRSLQVVEPSSLTLPDEFPQRAPPDATLLVPSVTTNETIVEAATVTIGDQTTQTGSRGAATIGVPSTPGEYTVTVSKQGYESASVPLIVDPAVNQRLRAQLSVNPSTGTSYTRPEITVRVANPWGEFVVRNLTLTAPGTAESRTVEFPSGNVTELTFDGKEIGFTEEVAPGRYPLTLYADGNLLARTTYRVEEASGGSGGSPRPQGEYASGTGVGRAIENVFGNVQVLFFVMIVLAGVSTIGGTTAAFAQAVQSRRQDIGIYRATGATQRQLLWLLASDAFRVAVPAGILSFIGVYIVVSILSRAGLLVMFGVQLSVPLTPLIAVSTLMIAMLLSIVSAVVAGWVFLRGDVVGML</sequence>
<dbReference type="InterPro" id="IPR008969">
    <property type="entry name" value="CarboxyPept-like_regulatory"/>
</dbReference>